<accession>A0A9X3UHD0</accession>
<dbReference type="SUPFAM" id="SSF50475">
    <property type="entry name" value="FMN-binding split barrel"/>
    <property type="match status" value="1"/>
</dbReference>
<evidence type="ECO:0000313" key="2">
    <source>
        <dbReference type="EMBL" id="MDA5398479.1"/>
    </source>
</evidence>
<dbReference type="Gene3D" id="2.30.110.10">
    <property type="entry name" value="Electron Transport, Fmn-binding Protein, Chain A"/>
    <property type="match status" value="1"/>
</dbReference>
<feature type="domain" description="Flavin reductase like" evidence="1">
    <location>
        <begin position="20"/>
        <end position="173"/>
    </location>
</feature>
<dbReference type="GO" id="GO:0016646">
    <property type="term" value="F:oxidoreductase activity, acting on the CH-NH group of donors, NAD or NADP as acceptor"/>
    <property type="evidence" value="ECO:0007669"/>
    <property type="project" value="UniProtKB-ARBA"/>
</dbReference>
<dbReference type="InterPro" id="IPR002563">
    <property type="entry name" value="Flavin_Rdtase-like_dom"/>
</dbReference>
<dbReference type="Pfam" id="PF01613">
    <property type="entry name" value="Flavin_Reduct"/>
    <property type="match status" value="1"/>
</dbReference>
<gene>
    <name evidence="2" type="ORF">OQ273_07850</name>
</gene>
<dbReference type="PANTHER" id="PTHR43812">
    <property type="entry name" value="BLR2425 PROTEIN"/>
    <property type="match status" value="1"/>
</dbReference>
<dbReference type="GO" id="GO:0010181">
    <property type="term" value="F:FMN binding"/>
    <property type="evidence" value="ECO:0007669"/>
    <property type="project" value="InterPro"/>
</dbReference>
<proteinExistence type="predicted"/>
<dbReference type="InterPro" id="IPR012349">
    <property type="entry name" value="Split_barrel_FMN-bd"/>
</dbReference>
<reference evidence="2" key="1">
    <citation type="submission" date="2022-11" db="EMBL/GenBank/DDBJ databases">
        <title>Draft genome sequence of Hoeflea poritis E7-10 and Hoeflea prorocentri PM5-8, separated from scleractinian coral Porites lutea and marine dinoflagellate.</title>
        <authorList>
            <person name="Zhang G."/>
            <person name="Wei Q."/>
            <person name="Cai L."/>
        </authorList>
    </citation>
    <scope>NUCLEOTIDE SEQUENCE</scope>
    <source>
        <strain evidence="2">PM5-8</strain>
    </source>
</reference>
<dbReference type="SMART" id="SM00903">
    <property type="entry name" value="Flavin_Reduct"/>
    <property type="match status" value="1"/>
</dbReference>
<dbReference type="Proteomes" id="UP001151234">
    <property type="component" value="Unassembled WGS sequence"/>
</dbReference>
<comment type="caution">
    <text evidence="2">The sequence shown here is derived from an EMBL/GenBank/DDBJ whole genome shotgun (WGS) entry which is preliminary data.</text>
</comment>
<evidence type="ECO:0000259" key="1">
    <source>
        <dbReference type="SMART" id="SM00903"/>
    </source>
</evidence>
<dbReference type="AlphaFoldDB" id="A0A9X3UHD0"/>
<protein>
    <submittedName>
        <fullName evidence="2">Flavin reductase family protein</fullName>
    </submittedName>
</protein>
<evidence type="ECO:0000313" key="3">
    <source>
        <dbReference type="Proteomes" id="UP001151234"/>
    </source>
</evidence>
<dbReference type="RefSeq" id="WP_267989895.1">
    <property type="nucleotide sequence ID" value="NZ_JAPJZI010000001.1"/>
</dbReference>
<organism evidence="2 3">
    <name type="scientific">Hoeflea prorocentri</name>
    <dbReference type="NCBI Taxonomy" id="1922333"/>
    <lineage>
        <taxon>Bacteria</taxon>
        <taxon>Pseudomonadati</taxon>
        <taxon>Pseudomonadota</taxon>
        <taxon>Alphaproteobacteria</taxon>
        <taxon>Hyphomicrobiales</taxon>
        <taxon>Rhizobiaceae</taxon>
        <taxon>Hoeflea</taxon>
    </lineage>
</organism>
<dbReference type="PANTHER" id="PTHR43812:SF2">
    <property type="entry name" value="FLAVIN REDUCTASE LIKE DOMAIN-CONTAINING PROTEIN"/>
    <property type="match status" value="1"/>
</dbReference>
<dbReference type="EMBL" id="JAPJZI010000001">
    <property type="protein sequence ID" value="MDA5398479.1"/>
    <property type="molecule type" value="Genomic_DNA"/>
</dbReference>
<sequence length="204" mass="21766">MFYETGTNDHGLPHDPFKALVSPRPIGWIGTLAGDGTPNLAPYSYFNAIGDRPKMVMFASDGRKDSVANIEETGEFSASLASRVLAEKVIATSVDAPAHIDEFQYSGLTATAGKLISAPHVAEAFAALECKAVSIFQPDTLEGGKSKSIVVIGQVVGIHIDEGIIADGRIDMAKAAPLARLGYRDHSHGADTFELIRPVWTEKD</sequence>
<keyword evidence="3" id="KW-1185">Reference proteome</keyword>
<name>A0A9X3UHD0_9HYPH</name>